<dbReference type="Gene3D" id="1.20.1730.10">
    <property type="entry name" value="Sodium/glucose cotransporter"/>
    <property type="match status" value="1"/>
</dbReference>
<dbReference type="GO" id="GO:0022857">
    <property type="term" value="F:transmembrane transporter activity"/>
    <property type="evidence" value="ECO:0007669"/>
    <property type="project" value="InterPro"/>
</dbReference>
<dbReference type="Gene3D" id="2.40.30.10">
    <property type="entry name" value="Translation factors"/>
    <property type="match status" value="1"/>
</dbReference>
<dbReference type="SUPFAM" id="SSF50447">
    <property type="entry name" value="Translation proteins"/>
    <property type="match status" value="1"/>
</dbReference>
<evidence type="ECO:0000256" key="3">
    <source>
        <dbReference type="ARBA" id="ARBA00011245"/>
    </source>
</evidence>
<accession>A0A9P0MW56</accession>
<evidence type="ECO:0000256" key="12">
    <source>
        <dbReference type="ARBA" id="ARBA00022917"/>
    </source>
</evidence>
<feature type="transmembrane region" description="Helical" evidence="17">
    <location>
        <begin position="378"/>
        <end position="398"/>
    </location>
</feature>
<evidence type="ECO:0000256" key="10">
    <source>
        <dbReference type="ARBA" id="ARBA00022801"/>
    </source>
</evidence>
<evidence type="ECO:0000256" key="7">
    <source>
        <dbReference type="ARBA" id="ARBA00022723"/>
    </source>
</evidence>
<dbReference type="InterPro" id="IPR038377">
    <property type="entry name" value="Na/Glc_symporter_sf"/>
</dbReference>
<keyword evidence="8" id="KW-0547">Nucleotide-binding</keyword>
<dbReference type="PROSITE" id="PS51722">
    <property type="entry name" value="G_TR_2"/>
    <property type="match status" value="1"/>
</dbReference>
<dbReference type="Pfam" id="PF00474">
    <property type="entry name" value="SSF"/>
    <property type="match status" value="1"/>
</dbReference>
<dbReference type="GO" id="GO:0005525">
    <property type="term" value="F:GTP binding"/>
    <property type="evidence" value="ECO:0007669"/>
    <property type="project" value="UniProtKB-KW"/>
</dbReference>
<dbReference type="Pfam" id="PF03144">
    <property type="entry name" value="GTP_EFTU_D2"/>
    <property type="match status" value="1"/>
</dbReference>
<gene>
    <name evidence="19" type="ORF">NEZAVI_LOCUS13920</name>
</gene>
<evidence type="ECO:0000256" key="1">
    <source>
        <dbReference type="ARBA" id="ARBA00004141"/>
    </source>
</evidence>
<evidence type="ECO:0000256" key="13">
    <source>
        <dbReference type="ARBA" id="ARBA00022989"/>
    </source>
</evidence>
<keyword evidence="5" id="KW-0963">Cytoplasm</keyword>
<dbReference type="PANTHER" id="PTHR43721">
    <property type="entry name" value="ELONGATION FACTOR TU-RELATED"/>
    <property type="match status" value="1"/>
</dbReference>
<dbReference type="GO" id="GO:0003924">
    <property type="term" value="F:GTPase activity"/>
    <property type="evidence" value="ECO:0007669"/>
    <property type="project" value="InterPro"/>
</dbReference>
<evidence type="ECO:0000256" key="5">
    <source>
        <dbReference type="ARBA" id="ARBA00022490"/>
    </source>
</evidence>
<keyword evidence="12" id="KW-0648">Protein biosynthesis</keyword>
<reference evidence="19" key="1">
    <citation type="submission" date="2022-01" db="EMBL/GenBank/DDBJ databases">
        <authorList>
            <person name="King R."/>
        </authorList>
    </citation>
    <scope>NUCLEOTIDE SEQUENCE</scope>
</reference>
<comment type="subcellular location">
    <subcellularLocation>
        <location evidence="1">Membrane</location>
        <topology evidence="1">Multi-pass membrane protein</topology>
    </subcellularLocation>
</comment>
<evidence type="ECO:0000256" key="11">
    <source>
        <dbReference type="ARBA" id="ARBA00022842"/>
    </source>
</evidence>
<dbReference type="GO" id="GO:0046872">
    <property type="term" value="F:metal ion binding"/>
    <property type="evidence" value="ECO:0007669"/>
    <property type="project" value="UniProtKB-KW"/>
</dbReference>
<dbReference type="Gene3D" id="3.40.50.300">
    <property type="entry name" value="P-loop containing nucleotide triphosphate hydrolases"/>
    <property type="match status" value="1"/>
</dbReference>
<dbReference type="PROSITE" id="PS50283">
    <property type="entry name" value="NA_SOLUT_SYMP_3"/>
    <property type="match status" value="1"/>
</dbReference>
<keyword evidence="15 17" id="KW-0472">Membrane</keyword>
<dbReference type="PANTHER" id="PTHR43721:SF2">
    <property type="entry name" value="ELONGATION FACTOR TU, MITOCHONDRIAL"/>
    <property type="match status" value="1"/>
</dbReference>
<proteinExistence type="inferred from homology"/>
<dbReference type="InterPro" id="IPR001734">
    <property type="entry name" value="Na/solute_symporter"/>
</dbReference>
<keyword evidence="10" id="KW-0378">Hydrolase</keyword>
<dbReference type="InterPro" id="IPR009000">
    <property type="entry name" value="Transl_B-barrel_sf"/>
</dbReference>
<evidence type="ECO:0000256" key="4">
    <source>
        <dbReference type="ARBA" id="ARBA00011986"/>
    </source>
</evidence>
<evidence type="ECO:0000313" key="19">
    <source>
        <dbReference type="EMBL" id="CAH1405836.1"/>
    </source>
</evidence>
<dbReference type="InterPro" id="IPR041709">
    <property type="entry name" value="EF-Tu_GTP-bd"/>
</dbReference>
<feature type="transmembrane region" description="Helical" evidence="17">
    <location>
        <begin position="538"/>
        <end position="561"/>
    </location>
</feature>
<dbReference type="GO" id="GO:0003746">
    <property type="term" value="F:translation elongation factor activity"/>
    <property type="evidence" value="ECO:0007669"/>
    <property type="project" value="UniProtKB-KW"/>
</dbReference>
<dbReference type="FunFam" id="3.40.50.300:FF:000576">
    <property type="entry name" value="Elongation factor Tu"/>
    <property type="match status" value="1"/>
</dbReference>
<dbReference type="AlphaFoldDB" id="A0A9P0MW56"/>
<dbReference type="Pfam" id="PF00009">
    <property type="entry name" value="GTP_EFTU"/>
    <property type="match status" value="1"/>
</dbReference>
<comment type="subunit">
    <text evidence="3">Monomer.</text>
</comment>
<dbReference type="PRINTS" id="PR00315">
    <property type="entry name" value="ELONGATNFCT"/>
</dbReference>
<dbReference type="InterPro" id="IPR005225">
    <property type="entry name" value="Small_GTP-bd"/>
</dbReference>
<evidence type="ECO:0000256" key="2">
    <source>
        <dbReference type="ARBA" id="ARBA00006434"/>
    </source>
</evidence>
<sequence length="613" mass="67034">MNILRHLGQEVFYCKRVFIVNAKKVVKFSTSYEKVHVNIGTIGHVDHGKTTLTAAITKITSKAGLSKFISYDEIDRAPEEKARGITINASHIGYSSKLRHYAHTDCPGHADYIKNMISGASQMDGAILVVAASEGPMPQTREHLLLARQVGVKKIVLYINKCDLVDNDVWELVELEMREMLSDFGFDGGAPVVFGSATKALNGDTSPIGEDSIWRLLDAIDSYIPNPSRDYTSPFLLPIDNSFTVPGRGTVVVGTLKRGIVKKNCEADLLGFDVKLSTTVSDIQVFKKSVPSANAGENVGILLRGIKNDSVAKGAAFFIKPMRDREYVTLIDLFQELYGMNYGALLVFPVVMAEFFWAASVLNSLGTTLEVILHIDPIWAIVISAFFAGLYTIIGGLVSVSYTDIAQLGFIVVGLVLAAPFVAYSEHVDVNRESDFMGTIETGHIGTYIDDYITLFLGGIPLQSYFQRVFSIKNTKLARMMSIWSVIGCGLIAIPSTLMGYYALKTDWGKIEGYGKQIPEEDYVLVLPLVLRYLTPKWVGVLGMGAVSGAVMASADSALLASSSMITRNVYKHCIRVNAEDFEVVLVLRITIAVVTCLACLIALSLTTVYHLA</sequence>
<dbReference type="EC" id="3.6.5.3" evidence="4"/>
<dbReference type="PROSITE" id="PS00301">
    <property type="entry name" value="G_TR_1"/>
    <property type="match status" value="1"/>
</dbReference>
<keyword evidence="6 17" id="KW-0812">Transmembrane</keyword>
<dbReference type="EMBL" id="OV725082">
    <property type="protein sequence ID" value="CAH1405836.1"/>
    <property type="molecule type" value="Genomic_DNA"/>
</dbReference>
<feature type="transmembrane region" description="Helical" evidence="17">
    <location>
        <begin position="405"/>
        <end position="425"/>
    </location>
</feature>
<keyword evidence="9" id="KW-0251">Elongation factor</keyword>
<feature type="transmembrane region" description="Helical" evidence="17">
    <location>
        <begin position="582"/>
        <end position="606"/>
    </location>
</feature>
<dbReference type="SUPFAM" id="SSF52540">
    <property type="entry name" value="P-loop containing nucleoside triphosphate hydrolases"/>
    <property type="match status" value="1"/>
</dbReference>
<comment type="similarity">
    <text evidence="2 16">Belongs to the sodium:solute symporter (SSF) (TC 2.A.21) family.</text>
</comment>
<protein>
    <recommendedName>
        <fullName evidence="4">protein-synthesizing GTPase</fullName>
        <ecNumber evidence="4">3.6.5.3</ecNumber>
    </recommendedName>
</protein>
<evidence type="ECO:0000256" key="6">
    <source>
        <dbReference type="ARBA" id="ARBA00022692"/>
    </source>
</evidence>
<evidence type="ECO:0000256" key="9">
    <source>
        <dbReference type="ARBA" id="ARBA00022768"/>
    </source>
</evidence>
<dbReference type="Proteomes" id="UP001152798">
    <property type="component" value="Chromosome 6"/>
</dbReference>
<evidence type="ECO:0000256" key="17">
    <source>
        <dbReference type="SAM" id="Phobius"/>
    </source>
</evidence>
<dbReference type="InterPro" id="IPR031157">
    <property type="entry name" value="G_TR_CS"/>
</dbReference>
<evidence type="ECO:0000256" key="14">
    <source>
        <dbReference type="ARBA" id="ARBA00023134"/>
    </source>
</evidence>
<keyword evidence="20" id="KW-1185">Reference proteome</keyword>
<feature type="domain" description="Tr-type G" evidence="18">
    <location>
        <begin position="34"/>
        <end position="228"/>
    </location>
</feature>
<keyword evidence="14" id="KW-0342">GTP-binding</keyword>
<dbReference type="GO" id="GO:0005739">
    <property type="term" value="C:mitochondrion"/>
    <property type="evidence" value="ECO:0007669"/>
    <property type="project" value="TreeGrafter"/>
</dbReference>
<organism evidence="19 20">
    <name type="scientific">Nezara viridula</name>
    <name type="common">Southern green stink bug</name>
    <name type="synonym">Cimex viridulus</name>
    <dbReference type="NCBI Taxonomy" id="85310"/>
    <lineage>
        <taxon>Eukaryota</taxon>
        <taxon>Metazoa</taxon>
        <taxon>Ecdysozoa</taxon>
        <taxon>Arthropoda</taxon>
        <taxon>Hexapoda</taxon>
        <taxon>Insecta</taxon>
        <taxon>Pterygota</taxon>
        <taxon>Neoptera</taxon>
        <taxon>Paraneoptera</taxon>
        <taxon>Hemiptera</taxon>
        <taxon>Heteroptera</taxon>
        <taxon>Panheteroptera</taxon>
        <taxon>Pentatomomorpha</taxon>
        <taxon>Pentatomoidea</taxon>
        <taxon>Pentatomidae</taxon>
        <taxon>Pentatominae</taxon>
        <taxon>Nezara</taxon>
    </lineage>
</organism>
<keyword evidence="11" id="KW-0460">Magnesium</keyword>
<name>A0A9P0MW56_NEZVI</name>
<evidence type="ECO:0000259" key="18">
    <source>
        <dbReference type="PROSITE" id="PS51722"/>
    </source>
</evidence>
<dbReference type="InterPro" id="IPR050055">
    <property type="entry name" value="EF-Tu_GTPase"/>
</dbReference>
<evidence type="ECO:0000313" key="20">
    <source>
        <dbReference type="Proteomes" id="UP001152798"/>
    </source>
</evidence>
<dbReference type="GO" id="GO:0070125">
    <property type="term" value="P:mitochondrial translational elongation"/>
    <property type="evidence" value="ECO:0007669"/>
    <property type="project" value="TreeGrafter"/>
</dbReference>
<dbReference type="InterPro" id="IPR004161">
    <property type="entry name" value="EFTu-like_2"/>
</dbReference>
<dbReference type="InterPro" id="IPR000795">
    <property type="entry name" value="T_Tr_GTP-bd_dom"/>
</dbReference>
<dbReference type="CDD" id="cd01884">
    <property type="entry name" value="EF_Tu"/>
    <property type="match status" value="1"/>
</dbReference>
<dbReference type="GO" id="GO:0016020">
    <property type="term" value="C:membrane"/>
    <property type="evidence" value="ECO:0007669"/>
    <property type="project" value="UniProtKB-SubCell"/>
</dbReference>
<feature type="transmembrane region" description="Helical" evidence="17">
    <location>
        <begin position="483"/>
        <end position="504"/>
    </location>
</feature>
<dbReference type="InterPro" id="IPR027417">
    <property type="entry name" value="P-loop_NTPase"/>
</dbReference>
<dbReference type="OrthoDB" id="2067at2759"/>
<keyword evidence="13 17" id="KW-1133">Transmembrane helix</keyword>
<feature type="transmembrane region" description="Helical" evidence="17">
    <location>
        <begin position="340"/>
        <end position="358"/>
    </location>
</feature>
<keyword evidence="7" id="KW-0479">Metal-binding</keyword>
<dbReference type="NCBIfam" id="TIGR00231">
    <property type="entry name" value="small_GTP"/>
    <property type="match status" value="1"/>
</dbReference>
<evidence type="ECO:0000256" key="15">
    <source>
        <dbReference type="ARBA" id="ARBA00023136"/>
    </source>
</evidence>
<evidence type="ECO:0000256" key="8">
    <source>
        <dbReference type="ARBA" id="ARBA00022741"/>
    </source>
</evidence>
<evidence type="ECO:0000256" key="16">
    <source>
        <dbReference type="RuleBase" id="RU362091"/>
    </source>
</evidence>